<comment type="caution">
    <text evidence="3">The sequence shown here is derived from an EMBL/GenBank/DDBJ whole genome shotgun (WGS) entry which is preliminary data.</text>
</comment>
<evidence type="ECO:0000259" key="2">
    <source>
        <dbReference type="Pfam" id="PF04892"/>
    </source>
</evidence>
<name>A0ABP7UV74_9FLAO</name>
<dbReference type="InterPro" id="IPR006976">
    <property type="entry name" value="VanZ-like"/>
</dbReference>
<keyword evidence="1" id="KW-0472">Membrane</keyword>
<evidence type="ECO:0000313" key="4">
    <source>
        <dbReference type="Proteomes" id="UP001500426"/>
    </source>
</evidence>
<proteinExistence type="predicted"/>
<dbReference type="PANTHER" id="PTHR36834:SF2">
    <property type="entry name" value="MEMBRANE PROTEIN"/>
    <property type="match status" value="1"/>
</dbReference>
<dbReference type="Pfam" id="PF04892">
    <property type="entry name" value="VanZ"/>
    <property type="match status" value="1"/>
</dbReference>
<dbReference type="InterPro" id="IPR053150">
    <property type="entry name" value="Teicoplanin_resist-assoc"/>
</dbReference>
<feature type="domain" description="VanZ-like" evidence="2">
    <location>
        <begin position="8"/>
        <end position="108"/>
    </location>
</feature>
<reference evidence="4" key="1">
    <citation type="journal article" date="2019" name="Int. J. Syst. Evol. Microbiol.">
        <title>The Global Catalogue of Microorganisms (GCM) 10K type strain sequencing project: providing services to taxonomists for standard genome sequencing and annotation.</title>
        <authorList>
            <consortium name="The Broad Institute Genomics Platform"/>
            <consortium name="The Broad Institute Genome Sequencing Center for Infectious Disease"/>
            <person name="Wu L."/>
            <person name="Ma J."/>
        </authorList>
    </citation>
    <scope>NUCLEOTIDE SEQUENCE [LARGE SCALE GENOMIC DNA]</scope>
    <source>
        <strain evidence="4">JCM 17068</strain>
    </source>
</reference>
<protein>
    <recommendedName>
        <fullName evidence="2">VanZ-like domain-containing protein</fullName>
    </recommendedName>
</protein>
<dbReference type="Proteomes" id="UP001500426">
    <property type="component" value="Unassembled WGS sequence"/>
</dbReference>
<feature type="transmembrane region" description="Helical" evidence="1">
    <location>
        <begin position="69"/>
        <end position="88"/>
    </location>
</feature>
<keyword evidence="1" id="KW-1133">Transmembrane helix</keyword>
<accession>A0ABP7UV74</accession>
<keyword evidence="4" id="KW-1185">Reference proteome</keyword>
<feature type="transmembrane region" description="Helical" evidence="1">
    <location>
        <begin position="94"/>
        <end position="110"/>
    </location>
</feature>
<sequence>MNENFYGSINIIPFYKSYIFFLNCENSNFCHKISFLREFFGNIILFFPFSKALEIVLQKKLTFKKKCFYIFITSFSIEFSQYLFNLGIMEVDDIILNFSGGILGAYLLNCPKKVFKFKKCTKPY</sequence>
<evidence type="ECO:0000256" key="1">
    <source>
        <dbReference type="SAM" id="Phobius"/>
    </source>
</evidence>
<evidence type="ECO:0000313" key="3">
    <source>
        <dbReference type="EMBL" id="GAA4053761.1"/>
    </source>
</evidence>
<keyword evidence="1" id="KW-0812">Transmembrane</keyword>
<dbReference type="EMBL" id="BAABCS010000019">
    <property type="protein sequence ID" value="GAA4053761.1"/>
    <property type="molecule type" value="Genomic_DNA"/>
</dbReference>
<organism evidence="3 4">
    <name type="scientific">Flavobacterium chungnamense</name>
    <dbReference type="NCBI Taxonomy" id="706182"/>
    <lineage>
        <taxon>Bacteria</taxon>
        <taxon>Pseudomonadati</taxon>
        <taxon>Bacteroidota</taxon>
        <taxon>Flavobacteriia</taxon>
        <taxon>Flavobacteriales</taxon>
        <taxon>Flavobacteriaceae</taxon>
        <taxon>Flavobacterium</taxon>
    </lineage>
</organism>
<gene>
    <name evidence="3" type="ORF">GCM10022388_20240</name>
</gene>
<dbReference type="PANTHER" id="PTHR36834">
    <property type="entry name" value="MEMBRANE PROTEIN-RELATED"/>
    <property type="match status" value="1"/>
</dbReference>